<sequence length="42" mass="4747">MGRRLVTVSLLEQFALEQFSLPCAYEGAVFEPLSQVQLSHHD</sequence>
<name>A0A517QT75_9PLAN</name>
<organism evidence="1 2">
    <name type="scientific">Thalassoglobus polymorphus</name>
    <dbReference type="NCBI Taxonomy" id="2527994"/>
    <lineage>
        <taxon>Bacteria</taxon>
        <taxon>Pseudomonadati</taxon>
        <taxon>Planctomycetota</taxon>
        <taxon>Planctomycetia</taxon>
        <taxon>Planctomycetales</taxon>
        <taxon>Planctomycetaceae</taxon>
        <taxon>Thalassoglobus</taxon>
    </lineage>
</organism>
<protein>
    <submittedName>
        <fullName evidence="1">Uncharacterized protein</fullName>
    </submittedName>
</protein>
<evidence type="ECO:0000313" key="1">
    <source>
        <dbReference type="EMBL" id="QDT34747.1"/>
    </source>
</evidence>
<evidence type="ECO:0000313" key="2">
    <source>
        <dbReference type="Proteomes" id="UP000315724"/>
    </source>
</evidence>
<keyword evidence="2" id="KW-1185">Reference proteome</keyword>
<dbReference type="EMBL" id="CP036267">
    <property type="protein sequence ID" value="QDT34747.1"/>
    <property type="molecule type" value="Genomic_DNA"/>
</dbReference>
<proteinExistence type="predicted"/>
<dbReference type="Proteomes" id="UP000315724">
    <property type="component" value="Chromosome"/>
</dbReference>
<dbReference type="AlphaFoldDB" id="A0A517QT75"/>
<accession>A0A517QT75</accession>
<dbReference type="KEGG" id="tpol:Mal48_40190"/>
<gene>
    <name evidence="1" type="ORF">Mal48_40190</name>
</gene>
<reference evidence="1 2" key="1">
    <citation type="submission" date="2019-02" db="EMBL/GenBank/DDBJ databases">
        <title>Deep-cultivation of Planctomycetes and their phenomic and genomic characterization uncovers novel biology.</title>
        <authorList>
            <person name="Wiegand S."/>
            <person name="Jogler M."/>
            <person name="Boedeker C."/>
            <person name="Pinto D."/>
            <person name="Vollmers J."/>
            <person name="Rivas-Marin E."/>
            <person name="Kohn T."/>
            <person name="Peeters S.H."/>
            <person name="Heuer A."/>
            <person name="Rast P."/>
            <person name="Oberbeckmann S."/>
            <person name="Bunk B."/>
            <person name="Jeske O."/>
            <person name="Meyerdierks A."/>
            <person name="Storesund J.E."/>
            <person name="Kallscheuer N."/>
            <person name="Luecker S."/>
            <person name="Lage O.M."/>
            <person name="Pohl T."/>
            <person name="Merkel B.J."/>
            <person name="Hornburger P."/>
            <person name="Mueller R.-W."/>
            <person name="Bruemmer F."/>
            <person name="Labrenz M."/>
            <person name="Spormann A.M."/>
            <person name="Op den Camp H."/>
            <person name="Overmann J."/>
            <person name="Amann R."/>
            <person name="Jetten M.S.M."/>
            <person name="Mascher T."/>
            <person name="Medema M.H."/>
            <person name="Devos D.P."/>
            <person name="Kaster A.-K."/>
            <person name="Ovreas L."/>
            <person name="Rohde M."/>
            <person name="Galperin M.Y."/>
            <person name="Jogler C."/>
        </authorList>
    </citation>
    <scope>NUCLEOTIDE SEQUENCE [LARGE SCALE GENOMIC DNA]</scope>
    <source>
        <strain evidence="1 2">Mal48</strain>
    </source>
</reference>